<accession>A0A7K1SN86</accession>
<evidence type="ECO:0000313" key="2">
    <source>
        <dbReference type="Proteomes" id="UP000436006"/>
    </source>
</evidence>
<proteinExistence type="predicted"/>
<sequence>MLNPSTNFREVFRQQAEKAVRKLTQGAIRVLSYLGEQCVNHARTVDTYRDQTGNLRNSIGYVIVRNGEILKSNFQQSVTNRNPKTGRFESGKTGTQVAKELANQLINDFASEGWGLIVVAGMNYALAVESRGLDVLTTAEQLAKSELPNLLRQLQIDVNKSA</sequence>
<comment type="caution">
    <text evidence="1">The sequence shown here is derived from an EMBL/GenBank/DDBJ whole genome shotgun (WGS) entry which is preliminary data.</text>
</comment>
<dbReference type="Proteomes" id="UP000436006">
    <property type="component" value="Unassembled WGS sequence"/>
</dbReference>
<reference evidence="1 2" key="1">
    <citation type="submission" date="2019-12" db="EMBL/GenBank/DDBJ databases">
        <title>Spirosoma sp. HMF4905 genome sequencing and assembly.</title>
        <authorList>
            <person name="Kang H."/>
            <person name="Cha I."/>
            <person name="Kim H."/>
            <person name="Joh K."/>
        </authorList>
    </citation>
    <scope>NUCLEOTIDE SEQUENCE [LARGE SCALE GENOMIC DNA]</scope>
    <source>
        <strain evidence="1 2">HMF4905</strain>
    </source>
</reference>
<evidence type="ECO:0000313" key="1">
    <source>
        <dbReference type="EMBL" id="MVM35264.1"/>
    </source>
</evidence>
<gene>
    <name evidence="1" type="ORF">GO755_34905</name>
</gene>
<dbReference type="EMBL" id="WPIN01000021">
    <property type="protein sequence ID" value="MVM35264.1"/>
    <property type="molecule type" value="Genomic_DNA"/>
</dbReference>
<organism evidence="1 2">
    <name type="scientific">Spirosoma arboris</name>
    <dbReference type="NCBI Taxonomy" id="2682092"/>
    <lineage>
        <taxon>Bacteria</taxon>
        <taxon>Pseudomonadati</taxon>
        <taxon>Bacteroidota</taxon>
        <taxon>Cytophagia</taxon>
        <taxon>Cytophagales</taxon>
        <taxon>Cytophagaceae</taxon>
        <taxon>Spirosoma</taxon>
    </lineage>
</organism>
<dbReference type="RefSeq" id="WP_157590070.1">
    <property type="nucleotide sequence ID" value="NZ_WPIN01000021.1"/>
</dbReference>
<keyword evidence="2" id="KW-1185">Reference proteome</keyword>
<dbReference type="AlphaFoldDB" id="A0A7K1SN86"/>
<evidence type="ECO:0008006" key="3">
    <source>
        <dbReference type="Google" id="ProtNLM"/>
    </source>
</evidence>
<protein>
    <recommendedName>
        <fullName evidence="3">HK97 gp10 family phage protein</fullName>
    </recommendedName>
</protein>
<name>A0A7K1SN86_9BACT</name>